<dbReference type="Proteomes" id="UP000261640">
    <property type="component" value="Unplaced"/>
</dbReference>
<keyword evidence="8" id="KW-0677">Repeat</keyword>
<dbReference type="Gene3D" id="2.60.120.40">
    <property type="match status" value="1"/>
</dbReference>
<dbReference type="InterPro" id="IPR050392">
    <property type="entry name" value="Collagen/C1q_domain"/>
</dbReference>
<dbReference type="SMART" id="SM00110">
    <property type="entry name" value="C1Q"/>
    <property type="match status" value="1"/>
</dbReference>
<evidence type="ECO:0000256" key="15">
    <source>
        <dbReference type="SAM" id="MobiDB-lite"/>
    </source>
</evidence>
<evidence type="ECO:0000256" key="4">
    <source>
        <dbReference type="ARBA" id="ARBA00022525"/>
    </source>
</evidence>
<dbReference type="PANTHER" id="PTHR15427:SF26">
    <property type="entry name" value="COMPLEMENT C1Q SUBCOMPONENT SUBUNIT A"/>
    <property type="match status" value="1"/>
</dbReference>
<keyword evidence="11" id="KW-1015">Disulfide bond</keyword>
<keyword evidence="9" id="KW-0391">Immunity</keyword>
<dbReference type="STRING" id="205130.ENSMAMP00000020139"/>
<keyword evidence="7 16" id="KW-0732">Signal</keyword>
<keyword evidence="12" id="KW-0325">Glycoprotein</keyword>
<keyword evidence="19" id="KW-1185">Reference proteome</keyword>
<dbReference type="InterPro" id="IPR008983">
    <property type="entry name" value="Tumour_necrosis_fac-like_dom"/>
</dbReference>
<dbReference type="GO" id="GO:0045087">
    <property type="term" value="P:innate immune response"/>
    <property type="evidence" value="ECO:0007669"/>
    <property type="project" value="UniProtKB-KW"/>
</dbReference>
<feature type="domain" description="C1q" evidence="17">
    <location>
        <begin position="118"/>
        <end position="252"/>
    </location>
</feature>
<evidence type="ECO:0000256" key="8">
    <source>
        <dbReference type="ARBA" id="ARBA00022737"/>
    </source>
</evidence>
<sequence>MGGYYGLAVLLGVAFLVTTSHCDVQCRGVDGQAGISGTSGRDGLPGEKGQKGEPVATSDGPVDAAVLLMLKGEMGDRGMQGVMGAKGFRGDLGAPGQPGISGPPGPDGRSFESGQYSFEQARSAFSVMRTDTSYPRYNEKVTYQKAVVNKPGDFNIATGQFTCRVPGVYYFNFHSMAKVSMCLRIETDAPIDQKPAFCDYNRNYDQVLSGGVVLELEAGHRVWLVSFKDQQTDPTTRDTQEKLIIFNGFLIF</sequence>
<feature type="region of interest" description="Disordered" evidence="15">
    <location>
        <begin position="93"/>
        <end position="113"/>
    </location>
</feature>
<evidence type="ECO:0000256" key="7">
    <source>
        <dbReference type="ARBA" id="ARBA00022729"/>
    </source>
</evidence>
<keyword evidence="5" id="KW-0272">Extracellular matrix</keyword>
<name>A0A3Q3MGN1_9TELE</name>
<dbReference type="PANTHER" id="PTHR15427">
    <property type="entry name" value="EMILIN ELASTIN MICROFIBRIL INTERFACE-LOCATED PROTEIN ELASTIN MICROFIBRIL INTERFACER"/>
    <property type="match status" value="1"/>
</dbReference>
<dbReference type="InParanoid" id="A0A3Q3MGN1"/>
<evidence type="ECO:0000256" key="14">
    <source>
        <dbReference type="ARBA" id="ARBA00093497"/>
    </source>
</evidence>
<dbReference type="PROSITE" id="PS50871">
    <property type="entry name" value="C1Q"/>
    <property type="match status" value="1"/>
</dbReference>
<dbReference type="GO" id="GO:0005581">
    <property type="term" value="C:collagen trimer"/>
    <property type="evidence" value="ECO:0007669"/>
    <property type="project" value="UniProtKB-KW"/>
</dbReference>
<keyword evidence="13" id="KW-0379">Hydroxylation</keyword>
<evidence type="ECO:0000256" key="9">
    <source>
        <dbReference type="ARBA" id="ARBA00022859"/>
    </source>
</evidence>
<feature type="signal peptide" evidence="16">
    <location>
        <begin position="1"/>
        <end position="22"/>
    </location>
</feature>
<organism evidence="18 19">
    <name type="scientific">Mastacembelus armatus</name>
    <name type="common">zig-zag eel</name>
    <dbReference type="NCBI Taxonomy" id="205130"/>
    <lineage>
        <taxon>Eukaryota</taxon>
        <taxon>Metazoa</taxon>
        <taxon>Chordata</taxon>
        <taxon>Craniata</taxon>
        <taxon>Vertebrata</taxon>
        <taxon>Euteleostomi</taxon>
        <taxon>Actinopterygii</taxon>
        <taxon>Neopterygii</taxon>
        <taxon>Teleostei</taxon>
        <taxon>Neoteleostei</taxon>
        <taxon>Acanthomorphata</taxon>
        <taxon>Anabantaria</taxon>
        <taxon>Synbranchiformes</taxon>
        <taxon>Mastacembelidae</taxon>
        <taxon>Mastacembelus</taxon>
    </lineage>
</organism>
<evidence type="ECO:0000313" key="19">
    <source>
        <dbReference type="Proteomes" id="UP000261640"/>
    </source>
</evidence>
<keyword evidence="10" id="KW-0180">Complement pathway</keyword>
<dbReference type="GO" id="GO:0006958">
    <property type="term" value="P:complement activation, classical pathway"/>
    <property type="evidence" value="ECO:0007669"/>
    <property type="project" value="UniProtKB-KW"/>
</dbReference>
<evidence type="ECO:0000256" key="12">
    <source>
        <dbReference type="ARBA" id="ARBA00023180"/>
    </source>
</evidence>
<evidence type="ECO:0000256" key="3">
    <source>
        <dbReference type="ARBA" id="ARBA00013456"/>
    </source>
</evidence>
<evidence type="ECO:0000256" key="5">
    <source>
        <dbReference type="ARBA" id="ARBA00022530"/>
    </source>
</evidence>
<evidence type="ECO:0000259" key="17">
    <source>
        <dbReference type="PROSITE" id="PS50871"/>
    </source>
</evidence>
<proteinExistence type="predicted"/>
<dbReference type="SUPFAM" id="SSF49842">
    <property type="entry name" value="TNF-like"/>
    <property type="match status" value="1"/>
</dbReference>
<keyword evidence="6" id="KW-0399">Innate immunity</keyword>
<evidence type="ECO:0000256" key="10">
    <source>
        <dbReference type="ARBA" id="ARBA00022875"/>
    </source>
</evidence>
<dbReference type="GeneTree" id="ENSGT00940000162143"/>
<reference evidence="18" key="2">
    <citation type="submission" date="2025-09" db="UniProtKB">
        <authorList>
            <consortium name="Ensembl"/>
        </authorList>
    </citation>
    <scope>IDENTIFICATION</scope>
</reference>
<evidence type="ECO:0000256" key="1">
    <source>
        <dbReference type="ARBA" id="ARBA00004241"/>
    </source>
</evidence>
<dbReference type="GO" id="GO:0009986">
    <property type="term" value="C:cell surface"/>
    <property type="evidence" value="ECO:0007669"/>
    <property type="project" value="UniProtKB-SubCell"/>
</dbReference>
<evidence type="ECO:0000256" key="6">
    <source>
        <dbReference type="ARBA" id="ARBA00022588"/>
    </source>
</evidence>
<dbReference type="InterPro" id="IPR008160">
    <property type="entry name" value="Collagen"/>
</dbReference>
<comment type="subcellular location">
    <subcellularLocation>
        <location evidence="1">Cell surface</location>
    </subcellularLocation>
    <subcellularLocation>
        <location evidence="2">Secreted</location>
        <location evidence="2">Extracellular space</location>
        <location evidence="2">Extracellular matrix</location>
    </subcellularLocation>
</comment>
<dbReference type="Pfam" id="PF01391">
    <property type="entry name" value="Collagen"/>
    <property type="match status" value="1"/>
</dbReference>
<keyword evidence="4" id="KW-0964">Secreted</keyword>
<dbReference type="OrthoDB" id="6343173at2759"/>
<dbReference type="Ensembl" id="ENSMAMT00000020671.2">
    <property type="protein sequence ID" value="ENSMAMP00000020139.1"/>
    <property type="gene ID" value="ENSMAMG00000013566.2"/>
</dbReference>
<reference evidence="18" key="1">
    <citation type="submission" date="2025-08" db="UniProtKB">
        <authorList>
            <consortium name="Ensembl"/>
        </authorList>
    </citation>
    <scope>IDENTIFICATION</scope>
</reference>
<evidence type="ECO:0000256" key="16">
    <source>
        <dbReference type="SAM" id="SignalP"/>
    </source>
</evidence>
<feature type="chain" id="PRO_5018651234" description="Complement C1q subcomponent subunit A" evidence="16">
    <location>
        <begin position="23"/>
        <end position="252"/>
    </location>
</feature>
<evidence type="ECO:0000313" key="18">
    <source>
        <dbReference type="Ensembl" id="ENSMAMP00000020139.1"/>
    </source>
</evidence>
<evidence type="ECO:0000256" key="13">
    <source>
        <dbReference type="ARBA" id="ARBA00023278"/>
    </source>
</evidence>
<accession>A0A3Q3MGN1</accession>
<dbReference type="AlphaFoldDB" id="A0A3Q3MGN1"/>
<evidence type="ECO:0000256" key="11">
    <source>
        <dbReference type="ARBA" id="ARBA00023157"/>
    </source>
</evidence>
<comment type="subunit">
    <text evidence="14">Core component of the complement C1 complex, a calcium-dependent complex composed of 1 molecule of the C1Q subcomplex, 2 molecules of C1R and 2 molecules of C1S. The C1Q subcomplex is composed 18 subunits: 3 chains of C1QA, C1QB, and C1QC trimerize to form 6 collagen-like triple helices connected to six globular ligand-recognition modules (C1q domain). Interacts with CR1 (via Sushi 24 and Sushi 25 domains). Interacts (via C-terminus) with CD33; this interaction activates CD33 inhibitory motifs.</text>
</comment>
<evidence type="ECO:0000256" key="2">
    <source>
        <dbReference type="ARBA" id="ARBA00004498"/>
    </source>
</evidence>
<dbReference type="Pfam" id="PF00386">
    <property type="entry name" value="C1q"/>
    <property type="match status" value="1"/>
</dbReference>
<dbReference type="InterPro" id="IPR001073">
    <property type="entry name" value="C1q_dom"/>
</dbReference>
<feature type="region of interest" description="Disordered" evidence="15">
    <location>
        <begin position="30"/>
        <end position="59"/>
    </location>
</feature>
<protein>
    <recommendedName>
        <fullName evidence="3">Complement C1q subcomponent subunit A</fullName>
    </recommendedName>
</protein>
<dbReference type="PRINTS" id="PR00007">
    <property type="entry name" value="COMPLEMNTC1Q"/>
</dbReference>